<dbReference type="EMBL" id="PFDW01000074">
    <property type="protein sequence ID" value="PJE57872.1"/>
    <property type="molecule type" value="Genomic_DNA"/>
</dbReference>
<dbReference type="Proteomes" id="UP000231450">
    <property type="component" value="Unassembled WGS sequence"/>
</dbReference>
<reference evidence="4" key="1">
    <citation type="submission" date="2017-09" db="EMBL/GenBank/DDBJ databases">
        <title>Depth-based differentiation of microbial function through sediment-hosted aquifers and enrichment of novel symbionts in the deep terrestrial subsurface.</title>
        <authorList>
            <person name="Probst A.J."/>
            <person name="Ladd B."/>
            <person name="Jarett J.K."/>
            <person name="Geller-Mcgrath D.E."/>
            <person name="Sieber C.M.K."/>
            <person name="Emerson J.B."/>
            <person name="Anantharaman K."/>
            <person name="Thomas B.C."/>
            <person name="Malmstrom R."/>
            <person name="Stieglmeier M."/>
            <person name="Klingl A."/>
            <person name="Woyke T."/>
            <person name="Ryan C.M."/>
            <person name="Banfield J.F."/>
        </authorList>
    </citation>
    <scope>NUCLEOTIDE SEQUENCE [LARGE SCALE GENOMIC DNA]</scope>
</reference>
<name>A0A2M8KD66_9BACT</name>
<protein>
    <recommendedName>
        <fullName evidence="2">VanZ-like domain-containing protein</fullName>
    </recommendedName>
</protein>
<evidence type="ECO:0000256" key="1">
    <source>
        <dbReference type="SAM" id="Phobius"/>
    </source>
</evidence>
<gene>
    <name evidence="3" type="ORF">COU81_03700</name>
</gene>
<organism evidence="3 4">
    <name type="scientific">Candidatus Portnoybacteria bacterium CG10_big_fil_rev_8_21_14_0_10_36_7</name>
    <dbReference type="NCBI Taxonomy" id="1974812"/>
    <lineage>
        <taxon>Bacteria</taxon>
        <taxon>Candidatus Portnoyibacteriota</taxon>
    </lineage>
</organism>
<evidence type="ECO:0000259" key="2">
    <source>
        <dbReference type="Pfam" id="PF04892"/>
    </source>
</evidence>
<comment type="caution">
    <text evidence="3">The sequence shown here is derived from an EMBL/GenBank/DDBJ whole genome shotgun (WGS) entry which is preliminary data.</text>
</comment>
<dbReference type="InterPro" id="IPR006976">
    <property type="entry name" value="VanZ-like"/>
</dbReference>
<keyword evidence="1" id="KW-1133">Transmembrane helix</keyword>
<feature type="transmembrane region" description="Helical" evidence="1">
    <location>
        <begin position="69"/>
        <end position="87"/>
    </location>
</feature>
<feature type="transmembrane region" description="Helical" evidence="1">
    <location>
        <begin position="7"/>
        <end position="24"/>
    </location>
</feature>
<feature type="transmembrane region" description="Helical" evidence="1">
    <location>
        <begin position="44"/>
        <end position="62"/>
    </location>
</feature>
<dbReference type="AlphaFoldDB" id="A0A2M8KD66"/>
<feature type="transmembrane region" description="Helical" evidence="1">
    <location>
        <begin position="102"/>
        <end position="121"/>
    </location>
</feature>
<dbReference type="Pfam" id="PF04892">
    <property type="entry name" value="VanZ"/>
    <property type="match status" value="1"/>
</dbReference>
<sequence length="129" mass="14926">MKFKQLIYLYAPPVLLMILIYYLSLQSSFPVVNDQNLSYWTDFVLKKIAHMFVYGLLMFFWFRALNDKLSVKEALILALVIVVIYAVSDELHQTFVPEREGTIRDVLIDSVSALIVGWSIFSKQKNASI</sequence>
<feature type="domain" description="VanZ-like" evidence="2">
    <location>
        <begin position="36"/>
        <end position="116"/>
    </location>
</feature>
<keyword evidence="1" id="KW-0812">Transmembrane</keyword>
<proteinExistence type="predicted"/>
<evidence type="ECO:0000313" key="3">
    <source>
        <dbReference type="EMBL" id="PJE57872.1"/>
    </source>
</evidence>
<evidence type="ECO:0000313" key="4">
    <source>
        <dbReference type="Proteomes" id="UP000231450"/>
    </source>
</evidence>
<dbReference type="NCBIfam" id="NF037970">
    <property type="entry name" value="vanZ_1"/>
    <property type="match status" value="1"/>
</dbReference>
<keyword evidence="1" id="KW-0472">Membrane</keyword>
<accession>A0A2M8KD66</accession>